<dbReference type="SUPFAM" id="SSF88713">
    <property type="entry name" value="Glycoside hydrolase/deacetylase"/>
    <property type="match status" value="1"/>
</dbReference>
<dbReference type="AlphaFoldDB" id="A0AAP2GL39"/>
<feature type="transmembrane region" description="Helical" evidence="1">
    <location>
        <begin position="7"/>
        <end position="24"/>
    </location>
</feature>
<keyword evidence="1" id="KW-0812">Transmembrane</keyword>
<dbReference type="Pfam" id="PF01522">
    <property type="entry name" value="Polysacc_deac_1"/>
    <property type="match status" value="1"/>
</dbReference>
<accession>A0AAP2GL39</accession>
<organism evidence="3 4">
    <name type="scientific">Chryseosolibacter histidini</name>
    <dbReference type="NCBI Taxonomy" id="2782349"/>
    <lineage>
        <taxon>Bacteria</taxon>
        <taxon>Pseudomonadati</taxon>
        <taxon>Bacteroidota</taxon>
        <taxon>Cytophagia</taxon>
        <taxon>Cytophagales</taxon>
        <taxon>Chryseotaleaceae</taxon>
        <taxon>Chryseosolibacter</taxon>
    </lineage>
</organism>
<comment type="caution">
    <text evidence="3">The sequence shown here is derived from an EMBL/GenBank/DDBJ whole genome shotgun (WGS) entry which is preliminary data.</text>
</comment>
<protein>
    <submittedName>
        <fullName evidence="3">Polysaccharide deacetylase family protein</fullName>
    </submittedName>
</protein>
<dbReference type="GO" id="GO:0016810">
    <property type="term" value="F:hydrolase activity, acting on carbon-nitrogen (but not peptide) bonds"/>
    <property type="evidence" value="ECO:0007669"/>
    <property type="project" value="InterPro"/>
</dbReference>
<evidence type="ECO:0000313" key="4">
    <source>
        <dbReference type="Proteomes" id="UP001319200"/>
    </source>
</evidence>
<dbReference type="PANTHER" id="PTHR10587">
    <property type="entry name" value="GLYCOSYL TRANSFERASE-RELATED"/>
    <property type="match status" value="1"/>
</dbReference>
<feature type="domain" description="NodB homology" evidence="2">
    <location>
        <begin position="64"/>
        <end position="242"/>
    </location>
</feature>
<dbReference type="RefSeq" id="WP_254167845.1">
    <property type="nucleotide sequence ID" value="NZ_JAHESF010000028.1"/>
</dbReference>
<keyword evidence="1" id="KW-0472">Membrane</keyword>
<dbReference type="InterPro" id="IPR002509">
    <property type="entry name" value="NODB_dom"/>
</dbReference>
<evidence type="ECO:0000256" key="1">
    <source>
        <dbReference type="SAM" id="Phobius"/>
    </source>
</evidence>
<dbReference type="Proteomes" id="UP001319200">
    <property type="component" value="Unassembled WGS sequence"/>
</dbReference>
<dbReference type="InterPro" id="IPR050248">
    <property type="entry name" value="Polysacc_deacetylase_ArnD"/>
</dbReference>
<keyword evidence="1" id="KW-1133">Transmembrane helix</keyword>
<keyword evidence="4" id="KW-1185">Reference proteome</keyword>
<feature type="transmembrane region" description="Helical" evidence="1">
    <location>
        <begin position="30"/>
        <end position="48"/>
    </location>
</feature>
<dbReference type="InterPro" id="IPR011330">
    <property type="entry name" value="Glyco_hydro/deAcase_b/a-brl"/>
</dbReference>
<dbReference type="PROSITE" id="PS51677">
    <property type="entry name" value="NODB"/>
    <property type="match status" value="1"/>
</dbReference>
<sequence>MLNHRIVTTGFAGVMFILVVQDVLGKTPLWAYGAAIVVYIALQVYGSIRLSAQFFLPVRSSGVGGVALTFDDGPIQGKTEKILDILKAHQVPAAFFCIGHRVKENPAITQRIHREGHLLGNHSYWHGKLFDLQLPAMIAQELKQADAAICESTGFTPRFFRPPYGVTNPMVAAAVKAGDYVTIGWSVRSFDTMIKDSTKLMQRVTASLKAGDVILFHDYSDSMLEILPALLEHISTLGLKIVRIDELLNEKAYV</sequence>
<dbReference type="CDD" id="cd10917">
    <property type="entry name" value="CE4_NodB_like_6s_7s"/>
    <property type="match status" value="1"/>
</dbReference>
<evidence type="ECO:0000313" key="3">
    <source>
        <dbReference type="EMBL" id="MBT1699714.1"/>
    </source>
</evidence>
<dbReference type="Gene3D" id="3.20.20.370">
    <property type="entry name" value="Glycoside hydrolase/deacetylase"/>
    <property type="match status" value="1"/>
</dbReference>
<reference evidence="3 4" key="1">
    <citation type="submission" date="2021-05" db="EMBL/GenBank/DDBJ databases">
        <title>A Polyphasic approach of four new species of the genus Ohtaekwangia: Ohtaekwangia histidinii sp. nov., Ohtaekwangia cretensis sp. nov., Ohtaekwangia indiensis sp. nov., Ohtaekwangia reichenbachii sp. nov. from diverse environment.</title>
        <authorList>
            <person name="Octaviana S."/>
        </authorList>
    </citation>
    <scope>NUCLEOTIDE SEQUENCE [LARGE SCALE GENOMIC DNA]</scope>
    <source>
        <strain evidence="3 4">PWU4</strain>
    </source>
</reference>
<dbReference type="EMBL" id="JAHESF010000028">
    <property type="protein sequence ID" value="MBT1699714.1"/>
    <property type="molecule type" value="Genomic_DNA"/>
</dbReference>
<name>A0AAP2GL39_9BACT</name>
<evidence type="ECO:0000259" key="2">
    <source>
        <dbReference type="PROSITE" id="PS51677"/>
    </source>
</evidence>
<gene>
    <name evidence="3" type="ORF">KK083_22700</name>
</gene>
<proteinExistence type="predicted"/>
<dbReference type="GO" id="GO:0005975">
    <property type="term" value="P:carbohydrate metabolic process"/>
    <property type="evidence" value="ECO:0007669"/>
    <property type="project" value="InterPro"/>
</dbReference>